<protein>
    <submittedName>
        <fullName evidence="2">Uncharacterized protein</fullName>
    </submittedName>
</protein>
<keyword evidence="1" id="KW-1133">Transmembrane helix</keyword>
<dbReference type="STRING" id="1218599.LEP1GSC195_1428"/>
<gene>
    <name evidence="2" type="ORF">LEP1GSC195_1428</name>
</gene>
<accession>R8ZYH3</accession>
<dbReference type="AlphaFoldDB" id="R8ZYH3"/>
<evidence type="ECO:0000313" key="3">
    <source>
        <dbReference type="Proteomes" id="UP000013984"/>
    </source>
</evidence>
<evidence type="ECO:0000313" key="2">
    <source>
        <dbReference type="EMBL" id="EOQ94769.1"/>
    </source>
</evidence>
<keyword evidence="1" id="KW-0812">Transmembrane</keyword>
<reference evidence="2" key="1">
    <citation type="submission" date="2013-04" db="EMBL/GenBank/DDBJ databases">
        <authorList>
            <person name="Harkins D.M."/>
            <person name="Durkin A.S."/>
            <person name="Brinkac L.M."/>
            <person name="Haft D.H."/>
            <person name="Selengut J.D."/>
            <person name="Sanka R."/>
            <person name="DePew J."/>
            <person name="Purushe J."/>
            <person name="Galloway R.L."/>
            <person name="Vinetz J.M."/>
            <person name="Sutton G.G."/>
            <person name="Nierman W.C."/>
            <person name="Fouts D.E."/>
        </authorList>
    </citation>
    <scope>NUCLEOTIDE SEQUENCE [LARGE SCALE GENOMIC DNA]</scope>
    <source>
        <strain evidence="2">CDC</strain>
    </source>
</reference>
<dbReference type="Proteomes" id="UP000013984">
    <property type="component" value="Unassembled WGS sequence"/>
</dbReference>
<keyword evidence="3" id="KW-1185">Reference proteome</keyword>
<keyword evidence="1" id="KW-0472">Membrane</keyword>
<evidence type="ECO:0000256" key="1">
    <source>
        <dbReference type="SAM" id="Phobius"/>
    </source>
</evidence>
<organism evidence="2 3">
    <name type="scientific">Leptospira wolbachii serovar Codice str. CDC</name>
    <dbReference type="NCBI Taxonomy" id="1218599"/>
    <lineage>
        <taxon>Bacteria</taxon>
        <taxon>Pseudomonadati</taxon>
        <taxon>Spirochaetota</taxon>
        <taxon>Spirochaetia</taxon>
        <taxon>Leptospirales</taxon>
        <taxon>Leptospiraceae</taxon>
        <taxon>Leptospira</taxon>
    </lineage>
</organism>
<feature type="transmembrane region" description="Helical" evidence="1">
    <location>
        <begin position="12"/>
        <end position="30"/>
    </location>
</feature>
<proteinExistence type="predicted"/>
<sequence>MSLQEKEQISNAGTISSIVGLLISIIILQATENIFNARRRALIEKDFEKKRKEFYTQYRNIFLALNTQIEENPEVHTNFRHLYSLIKEHNHIFSIYSKIKLVIIYWTVPQSFIPLSVRLNILSWLGAILKYGDQNDQ</sequence>
<name>R8ZYH3_9LEPT</name>
<dbReference type="EMBL" id="AOGZ02000023">
    <property type="protein sequence ID" value="EOQ94769.1"/>
    <property type="molecule type" value="Genomic_DNA"/>
</dbReference>
<comment type="caution">
    <text evidence="2">The sequence shown here is derived from an EMBL/GenBank/DDBJ whole genome shotgun (WGS) entry which is preliminary data.</text>
</comment>